<protein>
    <submittedName>
        <fullName evidence="1">Uncharacterized protein</fullName>
    </submittedName>
</protein>
<dbReference type="OrthoDB" id="2425129at2759"/>
<dbReference type="Proteomes" id="UP000266861">
    <property type="component" value="Unassembled WGS sequence"/>
</dbReference>
<dbReference type="AlphaFoldDB" id="A0A397IWN9"/>
<keyword evidence="2" id="KW-1185">Reference proteome</keyword>
<gene>
    <name evidence="1" type="ORF">Glove_136g137</name>
</gene>
<sequence>MNTTDRITYIPGEINLKASANQRLMRRKLKPDDDKPLGMKVDGTFHTPGEKGLEIGMVERSGGYLNSIYKRSC</sequence>
<accession>A0A397IWN9</accession>
<name>A0A397IWN9_9GLOM</name>
<organism evidence="1 2">
    <name type="scientific">Diversispora epigaea</name>
    <dbReference type="NCBI Taxonomy" id="1348612"/>
    <lineage>
        <taxon>Eukaryota</taxon>
        <taxon>Fungi</taxon>
        <taxon>Fungi incertae sedis</taxon>
        <taxon>Mucoromycota</taxon>
        <taxon>Glomeromycotina</taxon>
        <taxon>Glomeromycetes</taxon>
        <taxon>Diversisporales</taxon>
        <taxon>Diversisporaceae</taxon>
        <taxon>Diversispora</taxon>
    </lineage>
</organism>
<comment type="caution">
    <text evidence="1">The sequence shown here is derived from an EMBL/GenBank/DDBJ whole genome shotgun (WGS) entry which is preliminary data.</text>
</comment>
<evidence type="ECO:0000313" key="2">
    <source>
        <dbReference type="Proteomes" id="UP000266861"/>
    </source>
</evidence>
<dbReference type="EMBL" id="PQFF01000127">
    <property type="protein sequence ID" value="RHZ80429.1"/>
    <property type="molecule type" value="Genomic_DNA"/>
</dbReference>
<proteinExistence type="predicted"/>
<evidence type="ECO:0000313" key="1">
    <source>
        <dbReference type="EMBL" id="RHZ80429.1"/>
    </source>
</evidence>
<reference evidence="1 2" key="1">
    <citation type="submission" date="2018-08" db="EMBL/GenBank/DDBJ databases">
        <title>Genome and evolution of the arbuscular mycorrhizal fungus Diversispora epigaea (formerly Glomus versiforme) and its bacterial endosymbionts.</title>
        <authorList>
            <person name="Sun X."/>
            <person name="Fei Z."/>
            <person name="Harrison M."/>
        </authorList>
    </citation>
    <scope>NUCLEOTIDE SEQUENCE [LARGE SCALE GENOMIC DNA]</scope>
    <source>
        <strain evidence="1 2">IT104</strain>
    </source>
</reference>